<keyword evidence="11" id="KW-1185">Reference proteome</keyword>
<dbReference type="PROSITE" id="PS50262">
    <property type="entry name" value="G_PROTEIN_RECEP_F1_2"/>
    <property type="match status" value="1"/>
</dbReference>
<dbReference type="KEGG" id="osn:115219661"/>
<dbReference type="Proteomes" id="UP000515154">
    <property type="component" value="Linkage group LG15"/>
</dbReference>
<dbReference type="RefSeq" id="XP_029645696.1">
    <property type="nucleotide sequence ID" value="XM_029789836.2"/>
</dbReference>
<comment type="subcellular location">
    <subcellularLocation>
        <location evidence="1">Membrane</location>
        <topology evidence="1">Multi-pass membrane protein</topology>
    </subcellularLocation>
</comment>
<keyword evidence="3 9" id="KW-1133">Transmembrane helix</keyword>
<keyword evidence="5 9" id="KW-0472">Membrane</keyword>
<sequence length="270" mass="30863">MELAVLYYSYIFDSDVACRVIRFCVCLATVTSGMIVFIIALDRYLLISRPRAKKITVVKAKKILKYLILFSLISSTPTLVLYGIHFRMVGQCENIGTDCTISSQVADTPYPLIYHLILGALCYSLYTFILVIYLMIGKSVWRAVTLKSLKKINFIDSSITTDTSTQNPNQSQSRSQSRSRSRSQSEDKGTEGEETSRGNQLHHYEIRVTHSHKPHLSIAETTIKTRTTTSTKRNSNQKWRRADIKLLTQEITDMDNLFKKLQKFTNEKVL</sequence>
<proteinExistence type="predicted"/>
<gene>
    <name evidence="12" type="primary">LOC115219661</name>
</gene>
<dbReference type="Pfam" id="PF00001">
    <property type="entry name" value="7tm_1"/>
    <property type="match status" value="1"/>
</dbReference>
<keyword evidence="7" id="KW-0807">Transducer</keyword>
<feature type="transmembrane region" description="Helical" evidence="9">
    <location>
        <begin position="112"/>
        <end position="136"/>
    </location>
</feature>
<keyword evidence="6" id="KW-0675">Receptor</keyword>
<dbReference type="GO" id="GO:0004930">
    <property type="term" value="F:G protein-coupled receptor activity"/>
    <property type="evidence" value="ECO:0007669"/>
    <property type="project" value="UniProtKB-KW"/>
</dbReference>
<feature type="transmembrane region" description="Helical" evidence="9">
    <location>
        <begin position="20"/>
        <end position="42"/>
    </location>
</feature>
<evidence type="ECO:0000259" key="10">
    <source>
        <dbReference type="PROSITE" id="PS50262"/>
    </source>
</evidence>
<organism evidence="11 12">
    <name type="scientific">Octopus sinensis</name>
    <name type="common">East Asian common octopus</name>
    <dbReference type="NCBI Taxonomy" id="2607531"/>
    <lineage>
        <taxon>Eukaryota</taxon>
        <taxon>Metazoa</taxon>
        <taxon>Spiralia</taxon>
        <taxon>Lophotrochozoa</taxon>
        <taxon>Mollusca</taxon>
        <taxon>Cephalopoda</taxon>
        <taxon>Coleoidea</taxon>
        <taxon>Octopodiformes</taxon>
        <taxon>Octopoda</taxon>
        <taxon>Incirrata</taxon>
        <taxon>Octopodidae</taxon>
        <taxon>Octopus</taxon>
    </lineage>
</organism>
<dbReference type="PANTHER" id="PTHR24243:SF208">
    <property type="entry name" value="PYROKININ-1 RECEPTOR"/>
    <property type="match status" value="1"/>
</dbReference>
<feature type="region of interest" description="Disordered" evidence="8">
    <location>
        <begin position="161"/>
        <end position="202"/>
    </location>
</feature>
<evidence type="ECO:0000256" key="1">
    <source>
        <dbReference type="ARBA" id="ARBA00004141"/>
    </source>
</evidence>
<evidence type="ECO:0000256" key="6">
    <source>
        <dbReference type="ARBA" id="ARBA00023170"/>
    </source>
</evidence>
<dbReference type="AlphaFoldDB" id="A0A6P7T793"/>
<feature type="compositionally biased region" description="Low complexity" evidence="8">
    <location>
        <begin position="161"/>
        <end position="178"/>
    </location>
</feature>
<evidence type="ECO:0000256" key="5">
    <source>
        <dbReference type="ARBA" id="ARBA00023136"/>
    </source>
</evidence>
<dbReference type="InterPro" id="IPR017452">
    <property type="entry name" value="GPCR_Rhodpsn_7TM"/>
</dbReference>
<dbReference type="PROSITE" id="PS00237">
    <property type="entry name" value="G_PROTEIN_RECEP_F1_1"/>
    <property type="match status" value="1"/>
</dbReference>
<feature type="transmembrane region" description="Helical" evidence="9">
    <location>
        <begin position="63"/>
        <end position="84"/>
    </location>
</feature>
<feature type="domain" description="G-protein coupled receptors family 1 profile" evidence="10">
    <location>
        <begin position="1"/>
        <end position="181"/>
    </location>
</feature>
<evidence type="ECO:0000256" key="8">
    <source>
        <dbReference type="SAM" id="MobiDB-lite"/>
    </source>
</evidence>
<evidence type="ECO:0000256" key="3">
    <source>
        <dbReference type="ARBA" id="ARBA00022989"/>
    </source>
</evidence>
<dbReference type="GO" id="GO:0005886">
    <property type="term" value="C:plasma membrane"/>
    <property type="evidence" value="ECO:0007669"/>
    <property type="project" value="TreeGrafter"/>
</dbReference>
<dbReference type="InterPro" id="IPR000276">
    <property type="entry name" value="GPCR_Rhodpsn"/>
</dbReference>
<keyword evidence="4" id="KW-0297">G-protein coupled receptor</keyword>
<keyword evidence="2 9" id="KW-0812">Transmembrane</keyword>
<dbReference type="PANTHER" id="PTHR24243">
    <property type="entry name" value="G-PROTEIN COUPLED RECEPTOR"/>
    <property type="match status" value="1"/>
</dbReference>
<evidence type="ECO:0000313" key="12">
    <source>
        <dbReference type="RefSeq" id="XP_029645696.1"/>
    </source>
</evidence>
<dbReference type="SUPFAM" id="SSF81321">
    <property type="entry name" value="Family A G protein-coupled receptor-like"/>
    <property type="match status" value="1"/>
</dbReference>
<name>A0A6P7T793_9MOLL</name>
<accession>A0A6P7T793</accession>
<reference evidence="12" key="1">
    <citation type="submission" date="2025-08" db="UniProtKB">
        <authorList>
            <consortium name="RefSeq"/>
        </authorList>
    </citation>
    <scope>IDENTIFICATION</scope>
</reference>
<evidence type="ECO:0000256" key="9">
    <source>
        <dbReference type="SAM" id="Phobius"/>
    </source>
</evidence>
<protein>
    <submittedName>
        <fullName evidence="12">Uncharacterized protein LOC115219661</fullName>
    </submittedName>
</protein>
<evidence type="ECO:0000256" key="7">
    <source>
        <dbReference type="ARBA" id="ARBA00023224"/>
    </source>
</evidence>
<evidence type="ECO:0000313" key="11">
    <source>
        <dbReference type="Proteomes" id="UP000515154"/>
    </source>
</evidence>
<evidence type="ECO:0000256" key="4">
    <source>
        <dbReference type="ARBA" id="ARBA00023040"/>
    </source>
</evidence>
<feature type="compositionally biased region" description="Basic and acidic residues" evidence="8">
    <location>
        <begin position="183"/>
        <end position="202"/>
    </location>
</feature>
<dbReference type="Gene3D" id="1.20.1070.10">
    <property type="entry name" value="Rhodopsin 7-helix transmembrane proteins"/>
    <property type="match status" value="1"/>
</dbReference>
<dbReference type="CDD" id="cd00637">
    <property type="entry name" value="7tm_classA_rhodopsin-like"/>
    <property type="match status" value="1"/>
</dbReference>
<evidence type="ECO:0000256" key="2">
    <source>
        <dbReference type="ARBA" id="ARBA00022692"/>
    </source>
</evidence>